<dbReference type="InterPro" id="IPR004628">
    <property type="entry name" value="Man_deHydtase"/>
</dbReference>
<protein>
    <recommendedName>
        <fullName evidence="7">mannonate dehydratase</fullName>
        <ecNumber evidence="7">4.2.1.8</ecNumber>
    </recommendedName>
</protein>
<evidence type="ECO:0000313" key="12">
    <source>
        <dbReference type="Proteomes" id="UP000007799"/>
    </source>
</evidence>
<dbReference type="OMA" id="GFTGYAR"/>
<dbReference type="KEGG" id="sre:PTSG_00692"/>
<evidence type="ECO:0000256" key="2">
    <source>
        <dbReference type="ARBA" id="ARBA00001936"/>
    </source>
</evidence>
<dbReference type="InParanoid" id="F2TX75"/>
<dbReference type="GO" id="GO:0042840">
    <property type="term" value="P:D-glucuronate catabolic process"/>
    <property type="evidence" value="ECO:0007669"/>
    <property type="project" value="TreeGrafter"/>
</dbReference>
<evidence type="ECO:0000256" key="5">
    <source>
        <dbReference type="ARBA" id="ARBA00004892"/>
    </source>
</evidence>
<evidence type="ECO:0000256" key="4">
    <source>
        <dbReference type="ARBA" id="ARBA00002713"/>
    </source>
</evidence>
<comment type="cofactor">
    <cofactor evidence="2">
        <name>Mn(2+)</name>
        <dbReference type="ChEBI" id="CHEBI:29035"/>
    </cofactor>
</comment>
<evidence type="ECO:0000313" key="11">
    <source>
        <dbReference type="EMBL" id="EGD75984.1"/>
    </source>
</evidence>
<organism evidence="12">
    <name type="scientific">Salpingoeca rosetta (strain ATCC 50818 / BSB-021)</name>
    <dbReference type="NCBI Taxonomy" id="946362"/>
    <lineage>
        <taxon>Eukaryota</taxon>
        <taxon>Choanoflagellata</taxon>
        <taxon>Craspedida</taxon>
        <taxon>Salpingoecidae</taxon>
        <taxon>Salpingoeca</taxon>
    </lineage>
</organism>
<gene>
    <name evidence="11" type="ORF">PTSG_00692</name>
</gene>
<comment type="function">
    <text evidence="4">Catalyzes the dehydration of D-mannonate.</text>
</comment>
<dbReference type="eggNOG" id="ENOG502RXZ2">
    <property type="taxonomic scope" value="Eukaryota"/>
</dbReference>
<keyword evidence="12" id="KW-1185">Reference proteome</keyword>
<evidence type="ECO:0000256" key="1">
    <source>
        <dbReference type="ARBA" id="ARBA00001794"/>
    </source>
</evidence>
<accession>F2TX75</accession>
<dbReference type="GO" id="GO:0008927">
    <property type="term" value="F:mannonate dehydratase activity"/>
    <property type="evidence" value="ECO:0007669"/>
    <property type="project" value="UniProtKB-EC"/>
</dbReference>
<comment type="catalytic activity">
    <reaction evidence="1">
        <text>D-mannonate = 2-dehydro-3-deoxy-D-gluconate + H2O</text>
        <dbReference type="Rhea" id="RHEA:20097"/>
        <dbReference type="ChEBI" id="CHEBI:15377"/>
        <dbReference type="ChEBI" id="CHEBI:17767"/>
        <dbReference type="ChEBI" id="CHEBI:57990"/>
        <dbReference type="EC" id="4.2.1.8"/>
    </reaction>
</comment>
<comment type="cofactor">
    <cofactor evidence="3">
        <name>Fe(2+)</name>
        <dbReference type="ChEBI" id="CHEBI:29033"/>
    </cofactor>
</comment>
<dbReference type="Gene3D" id="3.20.20.150">
    <property type="entry name" value="Divalent-metal-dependent TIM barrel enzymes"/>
    <property type="match status" value="1"/>
</dbReference>
<dbReference type="Proteomes" id="UP000007799">
    <property type="component" value="Unassembled WGS sequence"/>
</dbReference>
<evidence type="ECO:0000256" key="3">
    <source>
        <dbReference type="ARBA" id="ARBA00001954"/>
    </source>
</evidence>
<dbReference type="RefSeq" id="XP_004998159.1">
    <property type="nucleotide sequence ID" value="XM_004998102.1"/>
</dbReference>
<keyword evidence="10" id="KW-0456">Lyase</keyword>
<name>F2TX75_SALR5</name>
<keyword evidence="8" id="KW-0408">Iron</keyword>
<dbReference type="FunFam" id="3.20.20.150:FF:000045">
    <property type="entry name" value="Predicted protein"/>
    <property type="match status" value="1"/>
</dbReference>
<dbReference type="OrthoDB" id="10262655at2759"/>
<evidence type="ECO:0000256" key="10">
    <source>
        <dbReference type="ARBA" id="ARBA00023239"/>
    </source>
</evidence>
<dbReference type="PANTHER" id="PTHR30387:SF2">
    <property type="entry name" value="MANNONATE DEHYDRATASE"/>
    <property type="match status" value="1"/>
</dbReference>
<dbReference type="EC" id="4.2.1.8" evidence="7"/>
<dbReference type="GO" id="GO:0008198">
    <property type="term" value="F:ferrous iron binding"/>
    <property type="evidence" value="ECO:0007669"/>
    <property type="project" value="TreeGrafter"/>
</dbReference>
<sequence length="360" mass="40085">MAGIKYCNWTGATPRIASVLTPLNDKNLRLAAQIGVTDVVYYDMDAMPDTVEELVALRQQCEAYNLRLSAIEGGPPMDLIVQGKPGRDEQLEHFKKCIRAMGEAQIPILCAAGYNFMPWSFRVGRTSYEVPIRGGALSSEWKWSDFDDSVRTAEGETTHEDMWANFEYFLKAVVPVAEAAGVYLACHPDDPPFPRIRGLARIMTTPDAFERMCSIVDSPHNGITFCQGCFSEMGVDIPDTIKRLGHRVHFVHFRDVKGNAQDGFVETFQDDGQTDMHAALAAWRDVGFNGIIRPDHVPLLPDFEHAHADEEKARGYTSGKASGYTMVGRIFAVGYMRALFQAVFGKERGSHSQQALRPDT</sequence>
<comment type="similarity">
    <text evidence="6">Belongs to the mannonate dehydratase family.</text>
</comment>
<dbReference type="GO" id="GO:0030145">
    <property type="term" value="F:manganese ion binding"/>
    <property type="evidence" value="ECO:0007669"/>
    <property type="project" value="TreeGrafter"/>
</dbReference>
<comment type="pathway">
    <text evidence="5">Carbohydrate metabolism; pentose and glucuronate interconversion.</text>
</comment>
<evidence type="ECO:0000256" key="9">
    <source>
        <dbReference type="ARBA" id="ARBA00023211"/>
    </source>
</evidence>
<evidence type="ECO:0000256" key="6">
    <source>
        <dbReference type="ARBA" id="ARBA00007389"/>
    </source>
</evidence>
<dbReference type="Pfam" id="PF03786">
    <property type="entry name" value="UxuA"/>
    <property type="match status" value="2"/>
</dbReference>
<evidence type="ECO:0000256" key="8">
    <source>
        <dbReference type="ARBA" id="ARBA00023004"/>
    </source>
</evidence>
<reference evidence="11" key="1">
    <citation type="submission" date="2009-08" db="EMBL/GenBank/DDBJ databases">
        <title>Annotation of Salpingoeca rosetta.</title>
        <authorList>
            <consortium name="The Broad Institute Genome Sequencing Platform"/>
            <person name="Russ C."/>
            <person name="Cuomo C."/>
            <person name="Burger G."/>
            <person name="Gray M.W."/>
            <person name="Holland P.W.H."/>
            <person name="King N."/>
            <person name="Lang F.B.F."/>
            <person name="Roger A.J."/>
            <person name="Ruiz-Trillo I."/>
            <person name="Young S.K."/>
            <person name="Zeng Q."/>
            <person name="Gargeya S."/>
            <person name="Alvarado L."/>
            <person name="Berlin A."/>
            <person name="Chapman S.B."/>
            <person name="Chen Z."/>
            <person name="Freedman E."/>
            <person name="Gellesch M."/>
            <person name="Goldberg J."/>
            <person name="Griggs A."/>
            <person name="Gujja S."/>
            <person name="Heilman E."/>
            <person name="Heiman D."/>
            <person name="Howarth C."/>
            <person name="Mehta T."/>
            <person name="Neiman D."/>
            <person name="Pearson M."/>
            <person name="Roberts A."/>
            <person name="Saif S."/>
            <person name="Shea T."/>
            <person name="Shenoy N."/>
            <person name="Sisk P."/>
            <person name="Stolte C."/>
            <person name="Sykes S."/>
            <person name="White J."/>
            <person name="Yandava C."/>
            <person name="Haas B."/>
            <person name="Nusbaum C."/>
            <person name="Birren B."/>
        </authorList>
    </citation>
    <scope>NUCLEOTIDE SEQUENCE [LARGE SCALE GENOMIC DNA]</scope>
    <source>
        <strain evidence="11">ATCC 50818</strain>
    </source>
</reference>
<proteinExistence type="inferred from homology"/>
<dbReference type="InterPro" id="IPR036237">
    <property type="entry name" value="Xyl_isomerase-like_sf"/>
</dbReference>
<dbReference type="PIRSF" id="PIRSF016049">
    <property type="entry name" value="Man_dehyd"/>
    <property type="match status" value="1"/>
</dbReference>
<keyword evidence="9" id="KW-0464">Manganese</keyword>
<dbReference type="EMBL" id="GL832956">
    <property type="protein sequence ID" value="EGD75984.1"/>
    <property type="molecule type" value="Genomic_DNA"/>
</dbReference>
<evidence type="ECO:0000256" key="7">
    <source>
        <dbReference type="ARBA" id="ARBA00012927"/>
    </source>
</evidence>
<dbReference type="PANTHER" id="PTHR30387">
    <property type="entry name" value="MANNONATE DEHYDRATASE"/>
    <property type="match status" value="1"/>
</dbReference>
<dbReference type="GeneID" id="16078755"/>
<dbReference type="SUPFAM" id="SSF51658">
    <property type="entry name" value="Xylose isomerase-like"/>
    <property type="match status" value="1"/>
</dbReference>
<dbReference type="AlphaFoldDB" id="F2TX75"/>